<dbReference type="AlphaFoldDB" id="A0AAN8S9E3"/>
<dbReference type="Proteomes" id="UP001372834">
    <property type="component" value="Unassembled WGS sequence"/>
</dbReference>
<evidence type="ECO:0000313" key="2">
    <source>
        <dbReference type="Proteomes" id="UP001372834"/>
    </source>
</evidence>
<sequence>MKKIIPDFSGFWVRSQGRKNGLYGNHGSGGIYYPAACSWIIDFLSEREKEE</sequence>
<gene>
    <name evidence="1" type="ORF">RUM43_003463</name>
</gene>
<dbReference type="EMBL" id="JAWJWE010000036">
    <property type="protein sequence ID" value="KAK6629646.1"/>
    <property type="molecule type" value="Genomic_DNA"/>
</dbReference>
<accession>A0AAN8S9E3</accession>
<reference evidence="1 2" key="1">
    <citation type="submission" date="2023-10" db="EMBL/GenBank/DDBJ databases">
        <title>Genomes of two closely related lineages of the louse Polyplax serrata with different host specificities.</title>
        <authorList>
            <person name="Martinu J."/>
            <person name="Tarabai H."/>
            <person name="Stefka J."/>
            <person name="Hypsa V."/>
        </authorList>
    </citation>
    <scope>NUCLEOTIDE SEQUENCE [LARGE SCALE GENOMIC DNA]</scope>
    <source>
        <strain evidence="1">HR10_N</strain>
    </source>
</reference>
<proteinExistence type="predicted"/>
<feature type="non-terminal residue" evidence="1">
    <location>
        <position position="51"/>
    </location>
</feature>
<evidence type="ECO:0000313" key="1">
    <source>
        <dbReference type="EMBL" id="KAK6629646.1"/>
    </source>
</evidence>
<comment type="caution">
    <text evidence="1">The sequence shown here is derived from an EMBL/GenBank/DDBJ whole genome shotgun (WGS) entry which is preliminary data.</text>
</comment>
<organism evidence="1 2">
    <name type="scientific">Polyplax serrata</name>
    <name type="common">Common mouse louse</name>
    <dbReference type="NCBI Taxonomy" id="468196"/>
    <lineage>
        <taxon>Eukaryota</taxon>
        <taxon>Metazoa</taxon>
        <taxon>Ecdysozoa</taxon>
        <taxon>Arthropoda</taxon>
        <taxon>Hexapoda</taxon>
        <taxon>Insecta</taxon>
        <taxon>Pterygota</taxon>
        <taxon>Neoptera</taxon>
        <taxon>Paraneoptera</taxon>
        <taxon>Psocodea</taxon>
        <taxon>Troctomorpha</taxon>
        <taxon>Phthiraptera</taxon>
        <taxon>Anoplura</taxon>
        <taxon>Polyplacidae</taxon>
        <taxon>Polyplax</taxon>
    </lineage>
</organism>
<name>A0AAN8S9E3_POLSC</name>
<protein>
    <submittedName>
        <fullName evidence="1">Uncharacterized protein</fullName>
    </submittedName>
</protein>